<feature type="region of interest" description="Disordered" evidence="1">
    <location>
        <begin position="1"/>
        <end position="24"/>
    </location>
</feature>
<feature type="compositionally biased region" description="Polar residues" evidence="1">
    <location>
        <begin position="1"/>
        <end position="12"/>
    </location>
</feature>
<reference evidence="3 4" key="1">
    <citation type="submission" date="2024-05" db="EMBL/GenBank/DDBJ databases">
        <title>A draft genome resource for the thread blight pathogen Marasmius tenuissimus strain MS-2.</title>
        <authorList>
            <person name="Yulfo-Soto G.E."/>
            <person name="Baruah I.K."/>
            <person name="Amoako-Attah I."/>
            <person name="Bukari Y."/>
            <person name="Meinhardt L.W."/>
            <person name="Bailey B.A."/>
            <person name="Cohen S.P."/>
        </authorList>
    </citation>
    <scope>NUCLEOTIDE SEQUENCE [LARGE SCALE GENOMIC DNA]</scope>
    <source>
        <strain evidence="3 4">MS-2</strain>
    </source>
</reference>
<dbReference type="InterPro" id="IPR013087">
    <property type="entry name" value="Znf_C2H2_type"/>
</dbReference>
<evidence type="ECO:0000259" key="2">
    <source>
        <dbReference type="PROSITE" id="PS00028"/>
    </source>
</evidence>
<accession>A0ABR2ZVK1</accession>
<keyword evidence="4" id="KW-1185">Reference proteome</keyword>
<protein>
    <recommendedName>
        <fullName evidence="2">C2H2-type domain-containing protein</fullName>
    </recommendedName>
</protein>
<feature type="region of interest" description="Disordered" evidence="1">
    <location>
        <begin position="53"/>
        <end position="102"/>
    </location>
</feature>
<evidence type="ECO:0000313" key="4">
    <source>
        <dbReference type="Proteomes" id="UP001437256"/>
    </source>
</evidence>
<name>A0ABR2ZVK1_9AGAR</name>
<dbReference type="PROSITE" id="PS00028">
    <property type="entry name" value="ZINC_FINGER_C2H2_1"/>
    <property type="match status" value="1"/>
</dbReference>
<dbReference type="EMBL" id="JBBXMP010000043">
    <property type="protein sequence ID" value="KAL0065715.1"/>
    <property type="molecule type" value="Genomic_DNA"/>
</dbReference>
<evidence type="ECO:0000256" key="1">
    <source>
        <dbReference type="SAM" id="MobiDB-lite"/>
    </source>
</evidence>
<sequence>MPSTLTAQQIAQRQKPKPARTIPCPVQGCSRFFPRPTVLSNHLNVHRDLVISSDDDDGSIAQSDSESQPVPVDDEPSPNSNTFNDSFDNFQPGSTNLPSAEDNAWSPPITHMFHEHINARRCDSQGHFLPNDAPPPPDPAPCKANDWSPWASGLEFRAANLLYRKMQTSAGHINKLTEIITALTNEQAAESLFDDAMELYSTIDACQNGAIPWEAFSVSYNGPRLPGKTEPWMEKELTVYF</sequence>
<dbReference type="Proteomes" id="UP001437256">
    <property type="component" value="Unassembled WGS sequence"/>
</dbReference>
<comment type="caution">
    <text evidence="3">The sequence shown here is derived from an EMBL/GenBank/DDBJ whole genome shotgun (WGS) entry which is preliminary data.</text>
</comment>
<proteinExistence type="predicted"/>
<evidence type="ECO:0000313" key="3">
    <source>
        <dbReference type="EMBL" id="KAL0065715.1"/>
    </source>
</evidence>
<organism evidence="3 4">
    <name type="scientific">Marasmius tenuissimus</name>
    <dbReference type="NCBI Taxonomy" id="585030"/>
    <lineage>
        <taxon>Eukaryota</taxon>
        <taxon>Fungi</taxon>
        <taxon>Dikarya</taxon>
        <taxon>Basidiomycota</taxon>
        <taxon>Agaricomycotina</taxon>
        <taxon>Agaricomycetes</taxon>
        <taxon>Agaricomycetidae</taxon>
        <taxon>Agaricales</taxon>
        <taxon>Marasmiineae</taxon>
        <taxon>Marasmiaceae</taxon>
        <taxon>Marasmius</taxon>
    </lineage>
</organism>
<feature type="domain" description="C2H2-type" evidence="2">
    <location>
        <begin position="24"/>
        <end position="46"/>
    </location>
</feature>
<feature type="compositionally biased region" description="Low complexity" evidence="1">
    <location>
        <begin position="77"/>
        <end position="90"/>
    </location>
</feature>
<gene>
    <name evidence="3" type="ORF">AAF712_007198</name>
</gene>